<organism evidence="1 2">
    <name type="scientific">Vermiconidia calcicola</name>
    <dbReference type="NCBI Taxonomy" id="1690605"/>
    <lineage>
        <taxon>Eukaryota</taxon>
        <taxon>Fungi</taxon>
        <taxon>Dikarya</taxon>
        <taxon>Ascomycota</taxon>
        <taxon>Pezizomycotina</taxon>
        <taxon>Dothideomycetes</taxon>
        <taxon>Dothideomycetidae</taxon>
        <taxon>Mycosphaerellales</taxon>
        <taxon>Extremaceae</taxon>
        <taxon>Vermiconidia</taxon>
    </lineage>
</organism>
<protein>
    <submittedName>
        <fullName evidence="1">Uncharacterized protein</fullName>
    </submittedName>
</protein>
<proteinExistence type="predicted"/>
<evidence type="ECO:0000313" key="2">
    <source>
        <dbReference type="Proteomes" id="UP001281147"/>
    </source>
</evidence>
<gene>
    <name evidence="1" type="ORF">LTR37_014602</name>
</gene>
<comment type="caution">
    <text evidence="1">The sequence shown here is derived from an EMBL/GenBank/DDBJ whole genome shotgun (WGS) entry which is preliminary data.</text>
</comment>
<sequence>MSIASALSQSIAALERIASLDPGEGESTDSSSSYPHPSSYARLHQAPQDNSNEKHTFQASHLLDSEKVAYHAEASAADMGREYGFFINLTPFFNAVSLFWLVAPPFISAALAVSAMGLVARTIWFTFHNPLLHIDHKRMVYEDYYSDGTLIRVRTAMWYAPEHLDMHTIWTMLATTVVCAVGGFAIGVTLLRRHRRPKRLQLESERKQPSQVLPVCAFLSAALSTLTITTTIYCRHMYKWHWGLDFPYAFRPHLPSYLTPALDGSFPAHKNRTYTSPMHYNPVQWNCELCFFPVILKPEPFTPVRDNRIRRLCDEGLVSFELVIAIACLNAVMLGTHLYLWHRERKARARNAWMQEEKRPESEKEEEEELPRSSEDTS</sequence>
<evidence type="ECO:0000313" key="1">
    <source>
        <dbReference type="EMBL" id="KAK3703262.1"/>
    </source>
</evidence>
<name>A0ACC3MT92_9PEZI</name>
<keyword evidence="2" id="KW-1185">Reference proteome</keyword>
<dbReference type="Proteomes" id="UP001281147">
    <property type="component" value="Unassembled WGS sequence"/>
</dbReference>
<accession>A0ACC3MT92</accession>
<dbReference type="EMBL" id="JAUTXU010000154">
    <property type="protein sequence ID" value="KAK3703262.1"/>
    <property type="molecule type" value="Genomic_DNA"/>
</dbReference>
<reference evidence="1" key="1">
    <citation type="submission" date="2023-07" db="EMBL/GenBank/DDBJ databases">
        <title>Black Yeasts Isolated from many extreme environments.</title>
        <authorList>
            <person name="Coleine C."/>
            <person name="Stajich J.E."/>
            <person name="Selbmann L."/>
        </authorList>
    </citation>
    <scope>NUCLEOTIDE SEQUENCE</scope>
    <source>
        <strain evidence="1">CCFEE 5714</strain>
    </source>
</reference>